<dbReference type="InterPro" id="IPR042204">
    <property type="entry name" value="2Fe-2S-bd_N"/>
</dbReference>
<reference evidence="3 4" key="1">
    <citation type="journal article" date="2015" name="Genome Announc.">
        <title>Complete genome sequences for 59 burkholderia isolates, both pathogenic and near neighbor.</title>
        <authorList>
            <person name="Johnson S.L."/>
            <person name="Bishop-Lilly K.A."/>
            <person name="Ladner J.T."/>
            <person name="Daligault H.E."/>
            <person name="Davenport K.W."/>
            <person name="Jaissle J."/>
            <person name="Frey K.G."/>
            <person name="Koroleva G.I."/>
            <person name="Bruce D.C."/>
            <person name="Coyne S.R."/>
            <person name="Broomall S.M."/>
            <person name="Li P.E."/>
            <person name="Teshima H."/>
            <person name="Gibbons H.S."/>
            <person name="Palacios G.F."/>
            <person name="Rosenzweig C.N."/>
            <person name="Redden C.L."/>
            <person name="Xu Y."/>
            <person name="Minogue T.D."/>
            <person name="Chain P.S."/>
        </authorList>
    </citation>
    <scope>NUCLEOTIDE SEQUENCE [LARGE SCALE GENOMIC DNA]</scope>
    <source>
        <strain evidence="3 4">ATCC BAA-463</strain>
    </source>
</reference>
<dbReference type="Gene3D" id="3.10.20.440">
    <property type="entry name" value="2Fe-2S iron-sulphur cluster binding domain, sarcosine oxidase, alpha subunit, N-terminal domain"/>
    <property type="match status" value="1"/>
</dbReference>
<proteinExistence type="predicted"/>
<evidence type="ECO:0000256" key="1">
    <source>
        <dbReference type="ARBA" id="ARBA00023002"/>
    </source>
</evidence>
<dbReference type="PROSITE" id="PS51085">
    <property type="entry name" value="2FE2S_FER_2"/>
    <property type="match status" value="1"/>
</dbReference>
<evidence type="ECO:0000313" key="3">
    <source>
        <dbReference type="EMBL" id="AJZ62281.1"/>
    </source>
</evidence>
<organism evidence="3 4">
    <name type="scientific">Paraburkholderia fungorum</name>
    <dbReference type="NCBI Taxonomy" id="134537"/>
    <lineage>
        <taxon>Bacteria</taxon>
        <taxon>Pseudomonadati</taxon>
        <taxon>Pseudomonadota</taxon>
        <taxon>Betaproteobacteria</taxon>
        <taxon>Burkholderiales</taxon>
        <taxon>Burkholderiaceae</taxon>
        <taxon>Paraburkholderia</taxon>
    </lineage>
</organism>
<evidence type="ECO:0000313" key="4">
    <source>
        <dbReference type="Proteomes" id="UP000032614"/>
    </source>
</evidence>
<dbReference type="Proteomes" id="UP000032614">
    <property type="component" value="Chromosome 2"/>
</dbReference>
<protein>
    <submittedName>
        <fullName evidence="3">2Fe-2S iron-sulfur cluster binding domain protein</fullName>
    </submittedName>
</protein>
<feature type="domain" description="2Fe-2S ferredoxin-type" evidence="2">
    <location>
        <begin position="7"/>
        <end position="89"/>
    </location>
</feature>
<name>A0AAU8T736_9BURK</name>
<dbReference type="KEGG" id="bfn:OI25_6628"/>
<keyword evidence="1" id="KW-0560">Oxidoreductase</keyword>
<dbReference type="AlphaFoldDB" id="A0AAU8T736"/>
<dbReference type="EMBL" id="CP010027">
    <property type="protein sequence ID" value="AJZ62281.1"/>
    <property type="molecule type" value="Genomic_DNA"/>
</dbReference>
<sequence>MTNAHAARLHLTIDGRRVAVEAGTTVAAALAIAGVGGGTRTSVRGEARAVLCGMGVCQECRVTIDGRAHVLACQTLCREGQVVRTTVAAGAMNANASANAGTVIATATAAIKGTGITTGKR</sequence>
<accession>A0AAU8T736</accession>
<evidence type="ECO:0000259" key="2">
    <source>
        <dbReference type="PROSITE" id="PS51085"/>
    </source>
</evidence>
<dbReference type="SUPFAM" id="SSF54292">
    <property type="entry name" value="2Fe-2S ferredoxin-like"/>
    <property type="match status" value="1"/>
</dbReference>
<dbReference type="InterPro" id="IPR036010">
    <property type="entry name" value="2Fe-2S_ferredoxin-like_sf"/>
</dbReference>
<dbReference type="GO" id="GO:0016491">
    <property type="term" value="F:oxidoreductase activity"/>
    <property type="evidence" value="ECO:0007669"/>
    <property type="project" value="UniProtKB-KW"/>
</dbReference>
<dbReference type="Pfam" id="PF13510">
    <property type="entry name" value="Fer2_4"/>
    <property type="match status" value="1"/>
</dbReference>
<gene>
    <name evidence="3" type="ORF">OI25_6628</name>
</gene>
<dbReference type="InterPro" id="IPR001041">
    <property type="entry name" value="2Fe-2S_ferredoxin-type"/>
</dbReference>
<dbReference type="GO" id="GO:0051536">
    <property type="term" value="F:iron-sulfur cluster binding"/>
    <property type="evidence" value="ECO:0007669"/>
    <property type="project" value="InterPro"/>
</dbReference>